<dbReference type="InterPro" id="IPR035932">
    <property type="entry name" value="HflD-like_sf"/>
</dbReference>
<dbReference type="PANTHER" id="PTHR38100:SF1">
    <property type="entry name" value="HIGH FREQUENCY LYSOGENIZATION PROTEIN HFLD"/>
    <property type="match status" value="1"/>
</dbReference>
<dbReference type="GO" id="GO:0005886">
    <property type="term" value="C:plasma membrane"/>
    <property type="evidence" value="ECO:0007669"/>
    <property type="project" value="UniProtKB-SubCell"/>
</dbReference>
<dbReference type="Proteomes" id="UP000076830">
    <property type="component" value="Chromosome"/>
</dbReference>
<dbReference type="STRING" id="1300342.I596_1644"/>
<dbReference type="KEGG" id="dko:I596_1644"/>
<evidence type="ECO:0000313" key="6">
    <source>
        <dbReference type="Proteomes" id="UP000076830"/>
    </source>
</evidence>
<keyword evidence="1 4" id="KW-1003">Cell membrane</keyword>
<evidence type="ECO:0000256" key="3">
    <source>
        <dbReference type="ARBA" id="ARBA00023136"/>
    </source>
</evidence>
<sequence>MRESRVIALAGVFQACALVREMAMEGRCDTQAAQASIASIFRIDADSPEAVFGGLSRLRPGLETLIAQIESSDRDPQLTQLVVATLRLERKLSRRPAMLEALRRAIESAQRQVDHFGIDNPSIHSRLAAIYVDTLSTLRPRIVVHGNPVQLTQESKVEQIRALLLAAIRAAVLWRQVGGNQWRLLFRRREYAMLARGLLARATLDAG</sequence>
<keyword evidence="3 4" id="KW-0472">Membrane</keyword>
<evidence type="ECO:0000256" key="1">
    <source>
        <dbReference type="ARBA" id="ARBA00022475"/>
    </source>
</evidence>
<accession>A0A160DTG8</accession>
<keyword evidence="6" id="KW-1185">Reference proteome</keyword>
<evidence type="ECO:0000256" key="2">
    <source>
        <dbReference type="ARBA" id="ARBA00022490"/>
    </source>
</evidence>
<dbReference type="Pfam" id="PF04356">
    <property type="entry name" value="DUF489"/>
    <property type="match status" value="1"/>
</dbReference>
<dbReference type="PATRIC" id="fig|1300342.3.peg.1604"/>
<evidence type="ECO:0000256" key="4">
    <source>
        <dbReference type="HAMAP-Rule" id="MF_00695"/>
    </source>
</evidence>
<protein>
    <recommendedName>
        <fullName evidence="4">High frequency lysogenization protein HflD homolog</fullName>
    </recommendedName>
</protein>
<dbReference type="GO" id="GO:0005737">
    <property type="term" value="C:cytoplasm"/>
    <property type="evidence" value="ECO:0007669"/>
    <property type="project" value="UniProtKB-SubCell"/>
</dbReference>
<dbReference type="OrthoDB" id="9788031at2"/>
<dbReference type="HAMAP" id="MF_00695">
    <property type="entry name" value="HflD_protein"/>
    <property type="match status" value="1"/>
</dbReference>
<reference evidence="5 6" key="1">
    <citation type="submission" date="2016-04" db="EMBL/GenBank/DDBJ databases">
        <title>Complete genome sequence of Dokdonella koreensis DS-123T.</title>
        <authorList>
            <person name="Kim J.F."/>
            <person name="Lee H."/>
            <person name="Kwak M.-J."/>
        </authorList>
    </citation>
    <scope>NUCLEOTIDE SEQUENCE [LARGE SCALE GENOMIC DNA]</scope>
    <source>
        <strain evidence="5 6">DS-123</strain>
    </source>
</reference>
<proteinExistence type="inferred from homology"/>
<dbReference type="PROSITE" id="PS51257">
    <property type="entry name" value="PROKAR_LIPOPROTEIN"/>
    <property type="match status" value="1"/>
</dbReference>
<dbReference type="PANTHER" id="PTHR38100">
    <property type="entry name" value="HIGH FREQUENCY LYSOGENIZATION PROTEIN HFLD"/>
    <property type="match status" value="1"/>
</dbReference>
<evidence type="ECO:0000313" key="5">
    <source>
        <dbReference type="EMBL" id="ANB17668.1"/>
    </source>
</evidence>
<dbReference type="RefSeq" id="WP_067646028.1">
    <property type="nucleotide sequence ID" value="NZ_CP015249.1"/>
</dbReference>
<dbReference type="InterPro" id="IPR007451">
    <property type="entry name" value="HflD"/>
</dbReference>
<dbReference type="NCBIfam" id="NF001246">
    <property type="entry name" value="PRK00218.1-2"/>
    <property type="match status" value="1"/>
</dbReference>
<dbReference type="AlphaFoldDB" id="A0A160DTG8"/>
<dbReference type="SUPFAM" id="SSF101322">
    <property type="entry name" value="YcfC-like"/>
    <property type="match status" value="1"/>
</dbReference>
<name>A0A160DTG8_9GAMM</name>
<dbReference type="EMBL" id="CP015249">
    <property type="protein sequence ID" value="ANB17668.1"/>
    <property type="molecule type" value="Genomic_DNA"/>
</dbReference>
<gene>
    <name evidence="4" type="primary">hflD</name>
    <name evidence="5" type="ORF">I596_1644</name>
</gene>
<organism evidence="5 6">
    <name type="scientific">Dokdonella koreensis DS-123</name>
    <dbReference type="NCBI Taxonomy" id="1300342"/>
    <lineage>
        <taxon>Bacteria</taxon>
        <taxon>Pseudomonadati</taxon>
        <taxon>Pseudomonadota</taxon>
        <taxon>Gammaproteobacteria</taxon>
        <taxon>Lysobacterales</taxon>
        <taxon>Rhodanobacteraceae</taxon>
        <taxon>Dokdonella</taxon>
    </lineage>
</organism>
<keyword evidence="2 4" id="KW-0963">Cytoplasm</keyword>
<dbReference type="Gene3D" id="1.10.3890.10">
    <property type="entry name" value="HflD-like"/>
    <property type="match status" value="1"/>
</dbReference>
<comment type="subcellular location">
    <subcellularLocation>
        <location evidence="4">Cytoplasm</location>
    </subcellularLocation>
    <subcellularLocation>
        <location evidence="4">Cell membrane</location>
        <topology evidence="4">Peripheral membrane protein</topology>
        <orientation evidence="4">Cytoplasmic side</orientation>
    </subcellularLocation>
</comment>
<comment type="similarity">
    <text evidence="4">Belongs to the HflD family.</text>
</comment>